<dbReference type="EMBL" id="JACRTK010000001">
    <property type="protein sequence ID" value="MBC8590315.1"/>
    <property type="molecule type" value="Genomic_DNA"/>
</dbReference>
<protein>
    <submittedName>
        <fullName evidence="1">Uncharacterized protein</fullName>
    </submittedName>
</protein>
<accession>A0A926EXH5</accession>
<evidence type="ECO:0000313" key="1">
    <source>
        <dbReference type="EMBL" id="MBC8590315.1"/>
    </source>
</evidence>
<gene>
    <name evidence="1" type="ORF">H8689_04055</name>
</gene>
<name>A0A926EXH5_9FIRM</name>
<reference evidence="1 2" key="1">
    <citation type="submission" date="2020-08" db="EMBL/GenBank/DDBJ databases">
        <title>Genome public.</title>
        <authorList>
            <person name="Liu C."/>
            <person name="Sun Q."/>
        </authorList>
    </citation>
    <scope>NUCLEOTIDE SEQUENCE [LARGE SCALE GENOMIC DNA]</scope>
    <source>
        <strain evidence="1 2">NSJ-26</strain>
    </source>
</reference>
<keyword evidence="2" id="KW-1185">Reference proteome</keyword>
<dbReference type="RefSeq" id="WP_249323132.1">
    <property type="nucleotide sequence ID" value="NZ_JACRTK010000001.1"/>
</dbReference>
<sequence length="121" mass="14372">MQILTYVYKKMRKVFADKYNLVTIQCDYFGWKFMQGSNSIFRYELAKYFNNKEIEYIFSNNIGFYRSIEIASKYKINIKARENLEQSLDNYNEKGLIQGIYNISAVISVMKIIKGNGYKFS</sequence>
<comment type="caution">
    <text evidence="1">The sequence shown here is derived from an EMBL/GenBank/DDBJ whole genome shotgun (WGS) entry which is preliminary data.</text>
</comment>
<proteinExistence type="predicted"/>
<organism evidence="1 2">
    <name type="scientific">Wansuia hejianensis</name>
    <dbReference type="NCBI Taxonomy" id="2763667"/>
    <lineage>
        <taxon>Bacteria</taxon>
        <taxon>Bacillati</taxon>
        <taxon>Bacillota</taxon>
        <taxon>Clostridia</taxon>
        <taxon>Lachnospirales</taxon>
        <taxon>Lachnospiraceae</taxon>
        <taxon>Wansuia</taxon>
    </lineage>
</organism>
<evidence type="ECO:0000313" key="2">
    <source>
        <dbReference type="Proteomes" id="UP000601522"/>
    </source>
</evidence>
<dbReference type="AlphaFoldDB" id="A0A926EXH5"/>
<dbReference type="Proteomes" id="UP000601522">
    <property type="component" value="Unassembled WGS sequence"/>
</dbReference>